<feature type="compositionally biased region" description="Polar residues" evidence="4">
    <location>
        <begin position="550"/>
        <end position="567"/>
    </location>
</feature>
<dbReference type="AlphaFoldDB" id="F6ZN30"/>
<feature type="compositionally biased region" description="Basic and acidic residues" evidence="4">
    <location>
        <begin position="201"/>
        <end position="219"/>
    </location>
</feature>
<dbReference type="InterPro" id="IPR051870">
    <property type="entry name" value="Elongin-A_domain"/>
</dbReference>
<dbReference type="InterPro" id="IPR017923">
    <property type="entry name" value="TFIIS_N"/>
</dbReference>
<dbReference type="PANTHER" id="PTHR15141">
    <property type="entry name" value="TRANSCRIPTION ELONGATION FACTOR B POLYPEPTIDE 3"/>
    <property type="match status" value="1"/>
</dbReference>
<feature type="region of interest" description="Disordered" evidence="4">
    <location>
        <begin position="542"/>
        <end position="572"/>
    </location>
</feature>
<feature type="domain" description="TFIIS N-terminal" evidence="5">
    <location>
        <begin position="50"/>
        <end position="124"/>
    </location>
</feature>
<keyword evidence="2 3" id="KW-0539">Nucleus</keyword>
<feature type="region of interest" description="Disordered" evidence="4">
    <location>
        <begin position="136"/>
        <end position="165"/>
    </location>
</feature>
<dbReference type="Pfam" id="PF08711">
    <property type="entry name" value="Med26"/>
    <property type="match status" value="1"/>
</dbReference>
<dbReference type="InParanoid" id="F6ZN30"/>
<dbReference type="PROSITE" id="PS51319">
    <property type="entry name" value="TFIIS_N"/>
    <property type="match status" value="1"/>
</dbReference>
<dbReference type="InterPro" id="IPR036047">
    <property type="entry name" value="F-box-like_dom_sf"/>
</dbReference>
<dbReference type="SMART" id="SM00509">
    <property type="entry name" value="TFS2N"/>
    <property type="match status" value="1"/>
</dbReference>
<sequence length="623" mass="71522">MGFSIKDTDGANFRVEAEALEVMGLQFPAFLEVPTEGTPRGTLTMAKTKDLVARVLKLKEQLDKIQDSQKVMKSLKILQNLNMSFDLLVETGIGKTVNGFRKHTTAGDLAKTLVNQWKKLISPENGRRCKKKKRVLMKGKESEKSSIKEDELSEKFKESKRTTPHERFSDFEEREFIEETIQKREAKKSFSRLTVQEQKINHSEKISGEQESKMEEKYKSLVPQGPEPIKRPFQSPSMGKPKKAKPEKDGTPKLPFEYYLNYDQISNKKKNSCPKKEQHSQVWGYKKLSLLPKNESSTVSKTLDTPLFKPHDQPGRSLKKIKNPSLEELIKVPLPKFLPEISLIPSPPYVMEPKAEVQHCQGSDAGQFTGRRLNSKMHVYSGSKMASLPKMLSLYKQCIHVLQNNIDLLHEVGGVPFDILEPVLECCTPKQLSRLEDYNPTFIELADHLWKRHCQREFKNEEHQDNESWREMYFRLFEQREEKLKTLTKNIIVSQSEKPKGRQIKMAYVQGMAKPPRELRHHPENCDSSKVPLNKLIKRKLGNGERSDSGSDNVASTNASVSGGSQQDAKKVKRMSALDFLKEPMEEMWCFITHTQPLEMLRTSRILSRLRSLAFDVIVFPPP</sequence>
<keyword evidence="7" id="KW-1185">Reference proteome</keyword>
<dbReference type="InterPro" id="IPR035441">
    <property type="entry name" value="TFIIS/LEDGF_dom_sf"/>
</dbReference>
<evidence type="ECO:0000313" key="6">
    <source>
        <dbReference type="Ensembl" id="ENSMODP00000023441.4"/>
    </source>
</evidence>
<dbReference type="InterPro" id="IPR003617">
    <property type="entry name" value="TFIIS/CRSP70_N_sub"/>
</dbReference>
<comment type="subcellular location">
    <subcellularLocation>
        <location evidence="1 3">Nucleus</location>
    </subcellularLocation>
</comment>
<dbReference type="GeneTree" id="ENSGT00390000002428"/>
<feature type="region of interest" description="Disordered" evidence="4">
    <location>
        <begin position="201"/>
        <end position="253"/>
    </location>
</feature>
<dbReference type="SUPFAM" id="SSF47676">
    <property type="entry name" value="Conserved domain common to transcription factors TFIIS, elongin A, CRSP70"/>
    <property type="match status" value="1"/>
</dbReference>
<dbReference type="STRING" id="13616.ENSMODP00000023441"/>
<dbReference type="GO" id="GO:0070449">
    <property type="term" value="C:elongin complex"/>
    <property type="evidence" value="ECO:0007669"/>
    <property type="project" value="InterPro"/>
</dbReference>
<reference evidence="6" key="3">
    <citation type="submission" date="2025-09" db="UniProtKB">
        <authorList>
            <consortium name="Ensembl"/>
        </authorList>
    </citation>
    <scope>IDENTIFICATION</scope>
</reference>
<dbReference type="eggNOG" id="KOG2821">
    <property type="taxonomic scope" value="Eukaryota"/>
</dbReference>
<protein>
    <recommendedName>
        <fullName evidence="5">TFIIS N-terminal domain-containing protein</fullName>
    </recommendedName>
</protein>
<organism evidence="6 7">
    <name type="scientific">Monodelphis domestica</name>
    <name type="common">Gray short-tailed opossum</name>
    <dbReference type="NCBI Taxonomy" id="13616"/>
    <lineage>
        <taxon>Eukaryota</taxon>
        <taxon>Metazoa</taxon>
        <taxon>Chordata</taxon>
        <taxon>Craniata</taxon>
        <taxon>Vertebrata</taxon>
        <taxon>Euteleostomi</taxon>
        <taxon>Mammalia</taxon>
        <taxon>Metatheria</taxon>
        <taxon>Didelphimorphia</taxon>
        <taxon>Didelphidae</taxon>
        <taxon>Monodelphis</taxon>
    </lineage>
</organism>
<dbReference type="Proteomes" id="UP000002280">
    <property type="component" value="Chromosome 2"/>
</dbReference>
<dbReference type="Bgee" id="ENSMODG00000018795">
    <property type="expression patterns" value="Expressed in spermatocyte and 7 other cell types or tissues"/>
</dbReference>
<reference evidence="6 7" key="1">
    <citation type="journal article" date="2007" name="Nature">
        <title>Genome of the marsupial Monodelphis domestica reveals innovation in non-coding sequences.</title>
        <authorList>
            <person name="Mikkelsen T.S."/>
            <person name="Wakefield M.J."/>
            <person name="Aken B."/>
            <person name="Amemiya C.T."/>
            <person name="Chang J.L."/>
            <person name="Duke S."/>
            <person name="Garber M."/>
            <person name="Gentles A.J."/>
            <person name="Goodstadt L."/>
            <person name="Heger A."/>
            <person name="Jurka J."/>
            <person name="Kamal M."/>
            <person name="Mauceli E."/>
            <person name="Searle S.M."/>
            <person name="Sharpe T."/>
            <person name="Baker M.L."/>
            <person name="Batzer M.A."/>
            <person name="Benos P.V."/>
            <person name="Belov K."/>
            <person name="Clamp M."/>
            <person name="Cook A."/>
            <person name="Cuff J."/>
            <person name="Das R."/>
            <person name="Davidow L."/>
            <person name="Deakin J.E."/>
            <person name="Fazzari M.J."/>
            <person name="Glass J.L."/>
            <person name="Grabherr M."/>
            <person name="Greally J.M."/>
            <person name="Gu W."/>
            <person name="Hore T.A."/>
            <person name="Huttley G.A."/>
            <person name="Kleber M."/>
            <person name="Jirtle R.L."/>
            <person name="Koina E."/>
            <person name="Lee J.T."/>
            <person name="Mahony S."/>
            <person name="Marra M.A."/>
            <person name="Miller R.D."/>
            <person name="Nicholls R.D."/>
            <person name="Oda M."/>
            <person name="Papenfuss A.T."/>
            <person name="Parra Z.E."/>
            <person name="Pollock D.D."/>
            <person name="Ray D.A."/>
            <person name="Schein J.E."/>
            <person name="Speed T.P."/>
            <person name="Thompson K."/>
            <person name="VandeBerg J.L."/>
            <person name="Wade C.M."/>
            <person name="Walker J.A."/>
            <person name="Waters P.D."/>
            <person name="Webber C."/>
            <person name="Weidman J.R."/>
            <person name="Xie X."/>
            <person name="Zody M.C."/>
            <person name="Baldwin J."/>
            <person name="Abdouelleil A."/>
            <person name="Abdulkadir J."/>
            <person name="Abebe A."/>
            <person name="Abera B."/>
            <person name="Abreu J."/>
            <person name="Acer S.C."/>
            <person name="Aftuck L."/>
            <person name="Alexander A."/>
            <person name="An P."/>
            <person name="Anderson E."/>
            <person name="Anderson S."/>
            <person name="Arachi H."/>
            <person name="Azer M."/>
            <person name="Bachantsang P."/>
            <person name="Barry A."/>
            <person name="Bayul T."/>
            <person name="Berlin A."/>
            <person name="Bessette D."/>
            <person name="Bloom T."/>
            <person name="Bloom T."/>
            <person name="Boguslavskiy L."/>
            <person name="Bonnet C."/>
            <person name="Boukhgalter B."/>
            <person name="Bourzgui I."/>
            <person name="Brown A."/>
            <person name="Cahill P."/>
            <person name="Channer S."/>
            <person name="Cheshatsang Y."/>
            <person name="Chuda L."/>
            <person name="Citroen M."/>
            <person name="Collymore A."/>
            <person name="Cooke P."/>
            <person name="Costello M."/>
            <person name="D'Aco K."/>
            <person name="Daza R."/>
            <person name="De Haan G."/>
            <person name="DeGray S."/>
            <person name="DeMaso C."/>
            <person name="Dhargay N."/>
            <person name="Dooley K."/>
            <person name="Dooley E."/>
            <person name="Doricent M."/>
            <person name="Dorje P."/>
            <person name="Dorjee K."/>
            <person name="Dupes A."/>
            <person name="Elong R."/>
            <person name="Falk J."/>
            <person name="Farina A."/>
            <person name="Faro S."/>
            <person name="Ferguson D."/>
            <person name="Fisher S."/>
            <person name="Foley C.D."/>
            <person name="Franke A."/>
            <person name="Friedrich D."/>
            <person name="Gadbois L."/>
            <person name="Gearin G."/>
            <person name="Gearin C.R."/>
            <person name="Giannoukos G."/>
            <person name="Goode T."/>
            <person name="Graham J."/>
            <person name="Grandbois E."/>
            <person name="Grewal S."/>
            <person name="Gyaltsen K."/>
            <person name="Hafez N."/>
            <person name="Hagos B."/>
            <person name="Hall J."/>
            <person name="Henson C."/>
            <person name="Hollinger A."/>
            <person name="Honan T."/>
            <person name="Huard M.D."/>
            <person name="Hughes L."/>
            <person name="Hurhula B."/>
            <person name="Husby M.E."/>
            <person name="Kamat A."/>
            <person name="Kanga B."/>
            <person name="Kashin S."/>
            <person name="Khazanovich D."/>
            <person name="Kisner P."/>
            <person name="Lance K."/>
            <person name="Lara M."/>
            <person name="Lee W."/>
            <person name="Lennon N."/>
            <person name="Letendre F."/>
            <person name="LeVine R."/>
            <person name="Lipovsky A."/>
            <person name="Liu X."/>
            <person name="Liu J."/>
            <person name="Liu S."/>
            <person name="Lokyitsang T."/>
            <person name="Lokyitsang Y."/>
            <person name="Lubonja R."/>
            <person name="Lui A."/>
            <person name="MacDonald P."/>
            <person name="Magnisalis V."/>
            <person name="Maru K."/>
            <person name="Matthews C."/>
            <person name="McCusker W."/>
            <person name="McDonough S."/>
            <person name="Mehta T."/>
            <person name="Meldrim J."/>
            <person name="Meneus L."/>
            <person name="Mihai O."/>
            <person name="Mihalev A."/>
            <person name="Mihova T."/>
            <person name="Mittelman R."/>
            <person name="Mlenga V."/>
            <person name="Montmayeur A."/>
            <person name="Mulrain L."/>
            <person name="Navidi A."/>
            <person name="Naylor J."/>
            <person name="Negash T."/>
            <person name="Nguyen T."/>
            <person name="Nguyen N."/>
            <person name="Nicol R."/>
            <person name="Norbu C."/>
            <person name="Norbu N."/>
            <person name="Novod N."/>
            <person name="O'Neill B."/>
            <person name="Osman S."/>
            <person name="Markiewicz E."/>
            <person name="Oyono O.L."/>
            <person name="Patti C."/>
            <person name="Phunkhang P."/>
            <person name="Pierre F."/>
            <person name="Priest M."/>
            <person name="Raghuraman S."/>
            <person name="Rege F."/>
            <person name="Reyes R."/>
            <person name="Rise C."/>
            <person name="Rogov P."/>
            <person name="Ross K."/>
            <person name="Ryan E."/>
            <person name="Settipalli S."/>
            <person name="Shea T."/>
            <person name="Sherpa N."/>
            <person name="Shi L."/>
            <person name="Shih D."/>
            <person name="Sparrow T."/>
            <person name="Spaulding J."/>
            <person name="Stalker J."/>
            <person name="Stange-Thomann N."/>
            <person name="Stavropoulos S."/>
            <person name="Stone C."/>
            <person name="Strader C."/>
            <person name="Tesfaye S."/>
            <person name="Thomson T."/>
            <person name="Thoulutsang Y."/>
            <person name="Thoulutsang D."/>
            <person name="Topham K."/>
            <person name="Topping I."/>
            <person name="Tsamla T."/>
            <person name="Vassiliev H."/>
            <person name="Vo A."/>
            <person name="Wangchuk T."/>
            <person name="Wangdi T."/>
            <person name="Weiand M."/>
            <person name="Wilkinson J."/>
            <person name="Wilson A."/>
            <person name="Yadav S."/>
            <person name="Young G."/>
            <person name="Yu Q."/>
            <person name="Zembek L."/>
            <person name="Zhong D."/>
            <person name="Zimmer A."/>
            <person name="Zwirko Z."/>
            <person name="Jaffe D.B."/>
            <person name="Alvarez P."/>
            <person name="Brockman W."/>
            <person name="Butler J."/>
            <person name="Chin C."/>
            <person name="Gnerre S."/>
            <person name="MacCallum I."/>
            <person name="Graves J.A."/>
            <person name="Ponting C.P."/>
            <person name="Breen M."/>
            <person name="Samollow P.B."/>
            <person name="Lander E.S."/>
            <person name="Lindblad-Toh K."/>
        </authorList>
    </citation>
    <scope>NUCLEOTIDE SEQUENCE [LARGE SCALE GENOMIC DNA]</scope>
</reference>
<reference evidence="6" key="2">
    <citation type="submission" date="2025-08" db="UniProtKB">
        <authorList>
            <consortium name="Ensembl"/>
        </authorList>
    </citation>
    <scope>IDENTIFICATION</scope>
</reference>
<proteinExistence type="predicted"/>
<dbReference type="Ensembl" id="ENSMODT00000023857.4">
    <property type="protein sequence ID" value="ENSMODP00000023441.4"/>
    <property type="gene ID" value="ENSMODG00000018795.4"/>
</dbReference>
<dbReference type="InterPro" id="IPR010684">
    <property type="entry name" value="RNA_pol_II_trans_fac_SIII_A"/>
</dbReference>
<name>F6ZN30_MONDO</name>
<dbReference type="Gene3D" id="1.20.930.10">
    <property type="entry name" value="Conserved domain common to transcription factors TFIIS, elongin A, CRSP70"/>
    <property type="match status" value="1"/>
</dbReference>
<dbReference type="PANTHER" id="PTHR15141:SF49">
    <property type="entry name" value="TFIIS N-TERMINAL DOMAIN-CONTAINING PROTEIN"/>
    <property type="match status" value="1"/>
</dbReference>
<dbReference type="Pfam" id="PF06881">
    <property type="entry name" value="Elongin_A"/>
    <property type="match status" value="1"/>
</dbReference>
<evidence type="ECO:0000256" key="2">
    <source>
        <dbReference type="ARBA" id="ARBA00023242"/>
    </source>
</evidence>
<dbReference type="Gene3D" id="6.10.250.3180">
    <property type="match status" value="1"/>
</dbReference>
<dbReference type="OMA" id="EYNPIYI"/>
<evidence type="ECO:0000313" key="7">
    <source>
        <dbReference type="Proteomes" id="UP000002280"/>
    </source>
</evidence>
<evidence type="ECO:0000256" key="4">
    <source>
        <dbReference type="SAM" id="MobiDB-lite"/>
    </source>
</evidence>
<evidence type="ECO:0000256" key="1">
    <source>
        <dbReference type="ARBA" id="ARBA00004123"/>
    </source>
</evidence>
<dbReference type="CDD" id="cd00183">
    <property type="entry name" value="TFIIS_I"/>
    <property type="match status" value="1"/>
</dbReference>
<dbReference type="SUPFAM" id="SSF81383">
    <property type="entry name" value="F-box domain"/>
    <property type="match status" value="1"/>
</dbReference>
<feature type="compositionally biased region" description="Basic and acidic residues" evidence="4">
    <location>
        <begin position="138"/>
        <end position="165"/>
    </location>
</feature>
<accession>F6ZN30</accession>
<evidence type="ECO:0000259" key="5">
    <source>
        <dbReference type="PROSITE" id="PS51319"/>
    </source>
</evidence>
<dbReference type="HOGENOM" id="CLU_021679_2_0_1"/>
<evidence type="ECO:0000256" key="3">
    <source>
        <dbReference type="PROSITE-ProRule" id="PRU00649"/>
    </source>
</evidence>
<dbReference type="GO" id="GO:0006368">
    <property type="term" value="P:transcription elongation by RNA polymerase II"/>
    <property type="evidence" value="ECO:0007669"/>
    <property type="project" value="InterPro"/>
</dbReference>